<feature type="transmembrane region" description="Helical" evidence="1">
    <location>
        <begin position="85"/>
        <end position="105"/>
    </location>
</feature>
<dbReference type="InterPro" id="IPR045339">
    <property type="entry name" value="DUF6534"/>
</dbReference>
<keyword evidence="1" id="KW-0812">Transmembrane</keyword>
<feature type="transmembrane region" description="Helical" evidence="1">
    <location>
        <begin position="117"/>
        <end position="138"/>
    </location>
</feature>
<proteinExistence type="predicted"/>
<feature type="transmembrane region" description="Helical" evidence="1">
    <location>
        <begin position="15"/>
        <end position="33"/>
    </location>
</feature>
<name>A0AAW0C789_9AGAR</name>
<feature type="transmembrane region" description="Helical" evidence="1">
    <location>
        <begin position="228"/>
        <end position="249"/>
    </location>
</feature>
<gene>
    <name evidence="3" type="ORF">VNI00_012173</name>
</gene>
<feature type="transmembrane region" description="Helical" evidence="1">
    <location>
        <begin position="45"/>
        <end position="65"/>
    </location>
</feature>
<protein>
    <recommendedName>
        <fullName evidence="2">DUF6534 domain-containing protein</fullName>
    </recommendedName>
</protein>
<sequence length="329" mass="36334">MDPATITGPMLLGHLLNYALMGALGIQVYIYALSFQRDPFFIKALVYFTTLLDVMQTCFSGHYAWYALAAGWGNPDALRFTPWSLATIPPLAGTIAFMVQLFYAWRIMVLGQHRLPFQLWAGLLALIGLTGFVASWYAGIKSGIVADIFRAAELDTPVTIWLSTSVACDVLLTLTLVFQLFSAQSNIGFKTTQNVVHRTIRLTIETNAVTAAVVVVELVLYLNSSTTTWYFFCGMSIGKLYSNSLLAMLNSRARKNGSESTVVQSLVWSSPGASTNTQSVTGNVSNGIIKNVTTRTHRDVELASFPQSEQDMTFSNNYNYKANNDYYPN</sequence>
<dbReference type="Proteomes" id="UP001383192">
    <property type="component" value="Unassembled WGS sequence"/>
</dbReference>
<comment type="caution">
    <text evidence="3">The sequence shown here is derived from an EMBL/GenBank/DDBJ whole genome shotgun (WGS) entry which is preliminary data.</text>
</comment>
<dbReference type="EMBL" id="JAYKXP010000055">
    <property type="protein sequence ID" value="KAK7034766.1"/>
    <property type="molecule type" value="Genomic_DNA"/>
</dbReference>
<dbReference type="PANTHER" id="PTHR40465:SF1">
    <property type="entry name" value="DUF6534 DOMAIN-CONTAINING PROTEIN"/>
    <property type="match status" value="1"/>
</dbReference>
<feature type="transmembrane region" description="Helical" evidence="1">
    <location>
        <begin position="202"/>
        <end position="222"/>
    </location>
</feature>
<feature type="transmembrane region" description="Helical" evidence="1">
    <location>
        <begin position="158"/>
        <end position="181"/>
    </location>
</feature>
<keyword evidence="4" id="KW-1185">Reference proteome</keyword>
<keyword evidence="1" id="KW-0472">Membrane</keyword>
<evidence type="ECO:0000259" key="2">
    <source>
        <dbReference type="Pfam" id="PF20152"/>
    </source>
</evidence>
<evidence type="ECO:0000256" key="1">
    <source>
        <dbReference type="SAM" id="Phobius"/>
    </source>
</evidence>
<evidence type="ECO:0000313" key="4">
    <source>
        <dbReference type="Proteomes" id="UP001383192"/>
    </source>
</evidence>
<dbReference type="AlphaFoldDB" id="A0AAW0C789"/>
<accession>A0AAW0C789</accession>
<dbReference type="PANTHER" id="PTHR40465">
    <property type="entry name" value="CHROMOSOME 1, WHOLE GENOME SHOTGUN SEQUENCE"/>
    <property type="match status" value="1"/>
</dbReference>
<dbReference type="Pfam" id="PF20152">
    <property type="entry name" value="DUF6534"/>
    <property type="match status" value="1"/>
</dbReference>
<feature type="domain" description="DUF6534" evidence="2">
    <location>
        <begin position="165"/>
        <end position="253"/>
    </location>
</feature>
<keyword evidence="1" id="KW-1133">Transmembrane helix</keyword>
<evidence type="ECO:0000313" key="3">
    <source>
        <dbReference type="EMBL" id="KAK7034766.1"/>
    </source>
</evidence>
<organism evidence="3 4">
    <name type="scientific">Paramarasmius palmivorus</name>
    <dbReference type="NCBI Taxonomy" id="297713"/>
    <lineage>
        <taxon>Eukaryota</taxon>
        <taxon>Fungi</taxon>
        <taxon>Dikarya</taxon>
        <taxon>Basidiomycota</taxon>
        <taxon>Agaricomycotina</taxon>
        <taxon>Agaricomycetes</taxon>
        <taxon>Agaricomycetidae</taxon>
        <taxon>Agaricales</taxon>
        <taxon>Marasmiineae</taxon>
        <taxon>Marasmiaceae</taxon>
        <taxon>Paramarasmius</taxon>
    </lineage>
</organism>
<reference evidence="3 4" key="1">
    <citation type="submission" date="2024-01" db="EMBL/GenBank/DDBJ databases">
        <title>A draft genome for a cacao thread blight-causing isolate of Paramarasmius palmivorus.</title>
        <authorList>
            <person name="Baruah I.K."/>
            <person name="Bukari Y."/>
            <person name="Amoako-Attah I."/>
            <person name="Meinhardt L.W."/>
            <person name="Bailey B.A."/>
            <person name="Cohen S.P."/>
        </authorList>
    </citation>
    <scope>NUCLEOTIDE SEQUENCE [LARGE SCALE GENOMIC DNA]</scope>
    <source>
        <strain evidence="3 4">GH-12</strain>
    </source>
</reference>